<feature type="transmembrane region" description="Helical" evidence="7">
    <location>
        <begin position="70"/>
        <end position="90"/>
    </location>
</feature>
<comment type="subcellular location">
    <subcellularLocation>
        <location evidence="1">Cell membrane</location>
        <topology evidence="1">Multi-pass membrane protein</topology>
    </subcellularLocation>
</comment>
<feature type="transmembrane region" description="Helical" evidence="7">
    <location>
        <begin position="188"/>
        <end position="209"/>
    </location>
</feature>
<evidence type="ECO:0000259" key="9">
    <source>
        <dbReference type="Pfam" id="PF06750"/>
    </source>
</evidence>
<reference evidence="10 11" key="1">
    <citation type="journal article" date="2016" name="Nat. Commun.">
        <title>Thousands of microbial genomes shed light on interconnected biogeochemical processes in an aquifer system.</title>
        <authorList>
            <person name="Anantharaman K."/>
            <person name="Brown C.T."/>
            <person name="Hug L.A."/>
            <person name="Sharon I."/>
            <person name="Castelle C.J."/>
            <person name="Probst A.J."/>
            <person name="Thomas B.C."/>
            <person name="Singh A."/>
            <person name="Wilkins M.J."/>
            <person name="Karaoz U."/>
            <person name="Brodie E.L."/>
            <person name="Williams K.H."/>
            <person name="Hubbard S.S."/>
            <person name="Banfield J.F."/>
        </authorList>
    </citation>
    <scope>NUCLEOTIDE SEQUENCE [LARGE SCALE GENOMIC DNA]</scope>
</reference>
<evidence type="ECO:0000259" key="8">
    <source>
        <dbReference type="Pfam" id="PF01478"/>
    </source>
</evidence>
<feature type="domain" description="Prepilin peptidase A24 N-terminal" evidence="9">
    <location>
        <begin position="8"/>
        <end position="90"/>
    </location>
</feature>
<dbReference type="EMBL" id="MFPV01000035">
    <property type="protein sequence ID" value="OGH61783.1"/>
    <property type="molecule type" value="Genomic_DNA"/>
</dbReference>
<dbReference type="InterPro" id="IPR000045">
    <property type="entry name" value="Prepilin_IV_endopep_pep"/>
</dbReference>
<evidence type="ECO:0000256" key="2">
    <source>
        <dbReference type="ARBA" id="ARBA00005801"/>
    </source>
</evidence>
<evidence type="ECO:0000256" key="7">
    <source>
        <dbReference type="SAM" id="Phobius"/>
    </source>
</evidence>
<comment type="similarity">
    <text evidence="2">Belongs to the peptidase A24 family.</text>
</comment>
<name>A0A1F6LR67_9BACT</name>
<proteinExistence type="inferred from homology"/>
<keyword evidence="6 7" id="KW-0472">Membrane</keyword>
<feature type="transmembrane region" description="Helical" evidence="7">
    <location>
        <begin position="221"/>
        <end position="237"/>
    </location>
</feature>
<feature type="transmembrane region" description="Helical" evidence="7">
    <location>
        <begin position="6"/>
        <end position="25"/>
    </location>
</feature>
<feature type="transmembrane region" description="Helical" evidence="7">
    <location>
        <begin position="142"/>
        <end position="161"/>
    </location>
</feature>
<evidence type="ECO:0000256" key="1">
    <source>
        <dbReference type="ARBA" id="ARBA00004651"/>
    </source>
</evidence>
<comment type="caution">
    <text evidence="10">The sequence shown here is derived from an EMBL/GenBank/DDBJ whole genome shotgun (WGS) entry which is preliminary data.</text>
</comment>
<feature type="transmembrane region" description="Helical" evidence="7">
    <location>
        <begin position="119"/>
        <end position="136"/>
    </location>
</feature>
<evidence type="ECO:0000256" key="6">
    <source>
        <dbReference type="ARBA" id="ARBA00023136"/>
    </source>
</evidence>
<dbReference type="PANTHER" id="PTHR30487:SF0">
    <property type="entry name" value="PREPILIN LEADER PEPTIDASE_N-METHYLTRANSFERASE-RELATED"/>
    <property type="match status" value="1"/>
</dbReference>
<dbReference type="Proteomes" id="UP000176329">
    <property type="component" value="Unassembled WGS sequence"/>
</dbReference>
<keyword evidence="4 7" id="KW-0812">Transmembrane</keyword>
<keyword evidence="5 7" id="KW-1133">Transmembrane helix</keyword>
<dbReference type="GO" id="GO:0005886">
    <property type="term" value="C:plasma membrane"/>
    <property type="evidence" value="ECO:0007669"/>
    <property type="project" value="UniProtKB-SubCell"/>
</dbReference>
<evidence type="ECO:0000313" key="11">
    <source>
        <dbReference type="Proteomes" id="UP000176329"/>
    </source>
</evidence>
<evidence type="ECO:0000256" key="3">
    <source>
        <dbReference type="ARBA" id="ARBA00022475"/>
    </source>
</evidence>
<dbReference type="PANTHER" id="PTHR30487">
    <property type="entry name" value="TYPE 4 PREPILIN-LIKE PROTEINS LEADER PEPTIDE-PROCESSING ENZYME"/>
    <property type="match status" value="1"/>
</dbReference>
<dbReference type="Pfam" id="PF06750">
    <property type="entry name" value="A24_N_bact"/>
    <property type="match status" value="1"/>
</dbReference>
<dbReference type="InterPro" id="IPR010627">
    <property type="entry name" value="Prepilin_pept_A24_N"/>
</dbReference>
<feature type="transmembrane region" description="Helical" evidence="7">
    <location>
        <begin position="96"/>
        <end position="112"/>
    </location>
</feature>
<dbReference type="InterPro" id="IPR050882">
    <property type="entry name" value="Prepilin_peptidase/N-MTase"/>
</dbReference>
<dbReference type="Pfam" id="PF01478">
    <property type="entry name" value="Peptidase_A24"/>
    <property type="match status" value="1"/>
</dbReference>
<accession>A0A1F6LR67</accession>
<protein>
    <recommendedName>
        <fullName evidence="12">Peptidase A24A N-terminal domain-containing protein</fullName>
    </recommendedName>
</protein>
<organism evidence="10 11">
    <name type="scientific">Candidatus Magasanikbacteria bacterium RIFCSPHIGHO2_01_FULL_50_8</name>
    <dbReference type="NCBI Taxonomy" id="1798674"/>
    <lineage>
        <taxon>Bacteria</taxon>
        <taxon>Candidatus Magasanikiibacteriota</taxon>
    </lineage>
</organism>
<gene>
    <name evidence="10" type="ORF">A2848_01640</name>
</gene>
<feature type="domain" description="Prepilin type IV endopeptidase peptidase" evidence="8">
    <location>
        <begin position="100"/>
        <end position="204"/>
    </location>
</feature>
<sequence>MTIVYLTILGAVVGSFLAWLGRALMDRKEFKPRSACDACRRTLSWWELIPIFAYLGLGGRCRTCGAGILLTDWAMELIGAALFGFGAVQFDASRDLLWWCILSFATMLIFYIDLRWMVVPRAFSVVVAFIAILAAWSPENVAILALSALLGTIFYFFLYAISNGRWVGDGDVALGFIVGAAVTHPMRLGITLLIAHVFGAVVALLLLALKKRQLGDPLPMGAFLLPAMWVVLLWFGWSQ</sequence>
<evidence type="ECO:0000256" key="4">
    <source>
        <dbReference type="ARBA" id="ARBA00022692"/>
    </source>
</evidence>
<evidence type="ECO:0008006" key="12">
    <source>
        <dbReference type="Google" id="ProtNLM"/>
    </source>
</evidence>
<evidence type="ECO:0000313" key="10">
    <source>
        <dbReference type="EMBL" id="OGH61783.1"/>
    </source>
</evidence>
<dbReference type="GO" id="GO:0006465">
    <property type="term" value="P:signal peptide processing"/>
    <property type="evidence" value="ECO:0007669"/>
    <property type="project" value="TreeGrafter"/>
</dbReference>
<dbReference type="GO" id="GO:0004190">
    <property type="term" value="F:aspartic-type endopeptidase activity"/>
    <property type="evidence" value="ECO:0007669"/>
    <property type="project" value="InterPro"/>
</dbReference>
<evidence type="ECO:0000256" key="5">
    <source>
        <dbReference type="ARBA" id="ARBA00022989"/>
    </source>
</evidence>
<dbReference type="AlphaFoldDB" id="A0A1F6LR67"/>
<keyword evidence="3" id="KW-1003">Cell membrane</keyword>